<reference evidence="8" key="1">
    <citation type="journal article" date="2006" name="PLoS Biol.">
        <title>Macronuclear genome sequence of the ciliate Tetrahymena thermophila, a model eukaryote.</title>
        <authorList>
            <person name="Eisen J.A."/>
            <person name="Coyne R.S."/>
            <person name="Wu M."/>
            <person name="Wu D."/>
            <person name="Thiagarajan M."/>
            <person name="Wortman J.R."/>
            <person name="Badger J.H."/>
            <person name="Ren Q."/>
            <person name="Amedeo P."/>
            <person name="Jones K.M."/>
            <person name="Tallon L.J."/>
            <person name="Delcher A.L."/>
            <person name="Salzberg S.L."/>
            <person name="Silva J.C."/>
            <person name="Haas B.J."/>
            <person name="Majoros W.H."/>
            <person name="Farzad M."/>
            <person name="Carlton J.M."/>
            <person name="Smith R.K. Jr."/>
            <person name="Garg J."/>
            <person name="Pearlman R.E."/>
            <person name="Karrer K.M."/>
            <person name="Sun L."/>
            <person name="Manning G."/>
            <person name="Elde N.C."/>
            <person name="Turkewitz A.P."/>
            <person name="Asai D.J."/>
            <person name="Wilkes D.E."/>
            <person name="Wang Y."/>
            <person name="Cai H."/>
            <person name="Collins K."/>
            <person name="Stewart B.A."/>
            <person name="Lee S.R."/>
            <person name="Wilamowska K."/>
            <person name="Weinberg Z."/>
            <person name="Ruzzo W.L."/>
            <person name="Wloga D."/>
            <person name="Gaertig J."/>
            <person name="Frankel J."/>
            <person name="Tsao C.-C."/>
            <person name="Gorovsky M.A."/>
            <person name="Keeling P.J."/>
            <person name="Waller R.F."/>
            <person name="Patron N.J."/>
            <person name="Cherry J.M."/>
            <person name="Stover N.A."/>
            <person name="Krieger C.J."/>
            <person name="del Toro C."/>
            <person name="Ryder H.F."/>
            <person name="Williamson S.C."/>
            <person name="Barbeau R.A."/>
            <person name="Hamilton E.P."/>
            <person name="Orias E."/>
        </authorList>
    </citation>
    <scope>NUCLEOTIDE SEQUENCE [LARGE SCALE GENOMIC DNA]</scope>
    <source>
        <strain evidence="8">SB210</strain>
    </source>
</reference>
<accession>Q23EE3</accession>
<evidence type="ECO:0000256" key="1">
    <source>
        <dbReference type="ARBA" id="ARBA00009613"/>
    </source>
</evidence>
<dbReference type="eggNOG" id="KOG1496">
    <property type="taxonomic scope" value="Eukaryota"/>
</dbReference>
<dbReference type="InterPro" id="IPR011274">
    <property type="entry name" value="Malate_DH_NAD-dep_euk"/>
</dbReference>
<evidence type="ECO:0000313" key="8">
    <source>
        <dbReference type="Proteomes" id="UP000009168"/>
    </source>
</evidence>
<comment type="similarity">
    <text evidence="1">Belongs to the LDH/MDH superfamily. MDH type 2 family.</text>
</comment>
<dbReference type="SUPFAM" id="SSF51735">
    <property type="entry name" value="NAD(P)-binding Rossmann-fold domains"/>
    <property type="match status" value="1"/>
</dbReference>
<dbReference type="PANTHER" id="PTHR23382">
    <property type="entry name" value="MALATE DEHYDROGENASE"/>
    <property type="match status" value="1"/>
</dbReference>
<dbReference type="SUPFAM" id="SSF56327">
    <property type="entry name" value="LDH C-terminal domain-like"/>
    <property type="match status" value="1"/>
</dbReference>
<dbReference type="Gene3D" id="3.40.50.720">
    <property type="entry name" value="NAD(P)-binding Rossmann-like Domain"/>
    <property type="match status" value="1"/>
</dbReference>
<keyword evidence="3" id="KW-0560">Oxidoreductase</keyword>
<evidence type="ECO:0000313" key="7">
    <source>
        <dbReference type="EMBL" id="EAR94914.2"/>
    </source>
</evidence>
<dbReference type="InterPro" id="IPR022383">
    <property type="entry name" value="Lactate/malate_DH_C"/>
</dbReference>
<dbReference type="FunFam" id="3.40.50.720:FF:000010">
    <property type="entry name" value="Malate dehydrogenase"/>
    <property type="match status" value="1"/>
</dbReference>
<dbReference type="GO" id="GO:0006108">
    <property type="term" value="P:malate metabolic process"/>
    <property type="evidence" value="ECO:0007669"/>
    <property type="project" value="InterPro"/>
</dbReference>
<protein>
    <recommendedName>
        <fullName evidence="2">malate dehydrogenase</fullName>
        <ecNumber evidence="2">1.1.1.37</ecNumber>
    </recommendedName>
</protein>
<dbReference type="InterPro" id="IPR015955">
    <property type="entry name" value="Lactate_DH/Glyco_Ohase_4_C"/>
</dbReference>
<dbReference type="Pfam" id="PF02866">
    <property type="entry name" value="Ldh_1_C"/>
    <property type="match status" value="1"/>
</dbReference>
<dbReference type="CDD" id="cd01336">
    <property type="entry name" value="MDH_cytoplasmic_cytosolic"/>
    <property type="match status" value="1"/>
</dbReference>
<name>Q23EE3_TETTS</name>
<dbReference type="PROSITE" id="PS00068">
    <property type="entry name" value="MDH"/>
    <property type="match status" value="1"/>
</dbReference>
<dbReference type="FunFam" id="3.90.110.10:FF:000002">
    <property type="entry name" value="Malate dehydrogenase"/>
    <property type="match status" value="1"/>
</dbReference>
<keyword evidence="4" id="KW-0520">NAD</keyword>
<dbReference type="OrthoDB" id="4069699at2759"/>
<dbReference type="InterPro" id="IPR036291">
    <property type="entry name" value="NAD(P)-bd_dom_sf"/>
</dbReference>
<evidence type="ECO:0000256" key="4">
    <source>
        <dbReference type="ARBA" id="ARBA00023027"/>
    </source>
</evidence>
<evidence type="ECO:0000256" key="2">
    <source>
        <dbReference type="ARBA" id="ARBA00012995"/>
    </source>
</evidence>
<dbReference type="Pfam" id="PF00056">
    <property type="entry name" value="Ldh_1_N"/>
    <property type="match status" value="1"/>
</dbReference>
<dbReference type="RefSeq" id="XP_001015159.2">
    <property type="nucleotide sequence ID" value="XM_001015159.3"/>
</dbReference>
<evidence type="ECO:0000259" key="6">
    <source>
        <dbReference type="Pfam" id="PF02866"/>
    </source>
</evidence>
<proteinExistence type="inferred from homology"/>
<dbReference type="InterPro" id="IPR001236">
    <property type="entry name" value="Lactate/malate_DH_N"/>
</dbReference>
<dbReference type="AlphaFoldDB" id="Q23EE3"/>
<dbReference type="GeneID" id="7824839"/>
<dbReference type="EC" id="1.1.1.37" evidence="2"/>
<evidence type="ECO:0000259" key="5">
    <source>
        <dbReference type="Pfam" id="PF00056"/>
    </source>
</evidence>
<dbReference type="FunCoup" id="Q23EE3">
    <property type="interactions" value="19"/>
</dbReference>
<gene>
    <name evidence="7" type="ORF">TTHERM_01029960</name>
</gene>
<dbReference type="InParanoid" id="Q23EE3"/>
<evidence type="ECO:0000256" key="3">
    <source>
        <dbReference type="ARBA" id="ARBA00023002"/>
    </source>
</evidence>
<dbReference type="NCBIfam" id="TIGR01759">
    <property type="entry name" value="MalateDH-SF1"/>
    <property type="match status" value="1"/>
</dbReference>
<dbReference type="STRING" id="312017.Q23EE3"/>
<dbReference type="Proteomes" id="UP000009168">
    <property type="component" value="Unassembled WGS sequence"/>
</dbReference>
<dbReference type="GO" id="GO:0030060">
    <property type="term" value="F:L-malate dehydrogenase (NAD+) activity"/>
    <property type="evidence" value="ECO:0007669"/>
    <property type="project" value="UniProtKB-EC"/>
</dbReference>
<dbReference type="InterPro" id="IPR001252">
    <property type="entry name" value="Malate_DH_AS"/>
</dbReference>
<dbReference type="Gene3D" id="3.90.110.10">
    <property type="entry name" value="Lactate dehydrogenase/glycoside hydrolase, family 4, C-terminal"/>
    <property type="match status" value="1"/>
</dbReference>
<dbReference type="KEGG" id="tet:TTHERM_01029960"/>
<keyword evidence="8" id="KW-1185">Reference proteome</keyword>
<feature type="domain" description="Lactate/malate dehydrogenase C-terminal" evidence="6">
    <location>
        <begin position="361"/>
        <end position="527"/>
    </location>
</feature>
<organism evidence="7 8">
    <name type="scientific">Tetrahymena thermophila (strain SB210)</name>
    <dbReference type="NCBI Taxonomy" id="312017"/>
    <lineage>
        <taxon>Eukaryota</taxon>
        <taxon>Sar</taxon>
        <taxon>Alveolata</taxon>
        <taxon>Ciliophora</taxon>
        <taxon>Intramacronucleata</taxon>
        <taxon>Oligohymenophorea</taxon>
        <taxon>Hymenostomatida</taxon>
        <taxon>Tetrahymenina</taxon>
        <taxon>Tetrahymenidae</taxon>
        <taxon>Tetrahymena</taxon>
    </lineage>
</organism>
<dbReference type="EMBL" id="GG662710">
    <property type="protein sequence ID" value="EAR94914.2"/>
    <property type="molecule type" value="Genomic_DNA"/>
</dbReference>
<sequence>MIKEYFFQNYYLFQFIPKKTQINGMIQKQLFLVEYVRQEGYKIFIILYANMQPSFFFRNQDSINVKHFRHIKHAYAYLHTGCVYLQSVKGLAPTKIERVIQVQRESYYDQVIYHDPNQKSNKKVINQISKDKRKNKQTNIRIYQKIKKERKLVQLLLFDNLISGTQLFLEIKEKNNQLICKNIQKKLKVFIIFKKNIKHILEVMENKAVINVCITGAAGNIAYALYSILCTGQIFGSNQKMNLKLLDIESQAKGLQGVALELEDCAYALVNSIEYGFDPEVLFKDMDVGIFLGGQSRRPGMERVDLLQVNNRIFKIQGKALNKVAKPSTKILVIANPVNTNCLTLIQNCPNIPKENFTCLTRLDHNRAIAQLAIKAKVPVTEVKNVILWGNHSLTMYPDHNHAHIEGQPAVDIYEEEWIKNTFIPKVQKRGGEVLNLRQNSSVMSAAIAIRDHLVNWIYGTPEGQFVSMGVYTDGSFYDIPADFVFSVPVKCKDFKYEVVKDLTISQFSRQKINISLRELQDEKEEANCYDDDAEDESEE</sequence>
<dbReference type="HOGENOM" id="CLU_040727_2_0_1"/>
<dbReference type="InterPro" id="IPR010945">
    <property type="entry name" value="Malate_DH_type2"/>
</dbReference>
<feature type="domain" description="Lactate/malate dehydrogenase N-terminal" evidence="5">
    <location>
        <begin position="211"/>
        <end position="357"/>
    </location>
</feature>
<dbReference type="NCBIfam" id="NF003916">
    <property type="entry name" value="PRK05442.1"/>
    <property type="match status" value="1"/>
</dbReference>